<evidence type="ECO:0000313" key="3">
    <source>
        <dbReference type="Proteomes" id="UP000593575"/>
    </source>
</evidence>
<organism evidence="2 3">
    <name type="scientific">Gossypium armourianum</name>
    <dbReference type="NCBI Taxonomy" id="34283"/>
    <lineage>
        <taxon>Eukaryota</taxon>
        <taxon>Viridiplantae</taxon>
        <taxon>Streptophyta</taxon>
        <taxon>Embryophyta</taxon>
        <taxon>Tracheophyta</taxon>
        <taxon>Spermatophyta</taxon>
        <taxon>Magnoliopsida</taxon>
        <taxon>eudicotyledons</taxon>
        <taxon>Gunneridae</taxon>
        <taxon>Pentapetalae</taxon>
        <taxon>rosids</taxon>
        <taxon>malvids</taxon>
        <taxon>Malvales</taxon>
        <taxon>Malvaceae</taxon>
        <taxon>Malvoideae</taxon>
        <taxon>Gossypium</taxon>
    </lineage>
</organism>
<reference evidence="2 3" key="1">
    <citation type="journal article" date="2019" name="Genome Biol. Evol.">
        <title>Insights into the evolution of the New World diploid cottons (Gossypium, subgenus Houzingenia) based on genome sequencing.</title>
        <authorList>
            <person name="Grover C.E."/>
            <person name="Arick M.A. 2nd"/>
            <person name="Thrash A."/>
            <person name="Conover J.L."/>
            <person name="Sanders W.S."/>
            <person name="Peterson D.G."/>
            <person name="Frelichowski J.E."/>
            <person name="Scheffler J.A."/>
            <person name="Scheffler B.E."/>
            <person name="Wendel J.F."/>
        </authorList>
    </citation>
    <scope>NUCLEOTIDE SEQUENCE [LARGE SCALE GENOMIC DNA]</scope>
    <source>
        <strain evidence="2">6</strain>
        <tissue evidence="2">Leaf</tissue>
    </source>
</reference>
<dbReference type="InterPro" id="IPR026960">
    <property type="entry name" value="RVT-Znf"/>
</dbReference>
<accession>A0A7J9IMU1</accession>
<evidence type="ECO:0000313" key="2">
    <source>
        <dbReference type="EMBL" id="MBA0823479.1"/>
    </source>
</evidence>
<protein>
    <recommendedName>
        <fullName evidence="1">Reverse transcriptase zinc-binding domain-containing protein</fullName>
    </recommendedName>
</protein>
<dbReference type="AlphaFoldDB" id="A0A7J9IMU1"/>
<proteinExistence type="predicted"/>
<dbReference type="Proteomes" id="UP000593575">
    <property type="component" value="Unassembled WGS sequence"/>
</dbReference>
<gene>
    <name evidence="2" type="ORF">Goarm_020209</name>
</gene>
<dbReference type="EMBL" id="JABFAE010000002">
    <property type="protein sequence ID" value="MBA0823479.1"/>
    <property type="molecule type" value="Genomic_DNA"/>
</dbReference>
<feature type="domain" description="Reverse transcriptase zinc-binding" evidence="1">
    <location>
        <begin position="2"/>
        <end position="48"/>
    </location>
</feature>
<evidence type="ECO:0000259" key="1">
    <source>
        <dbReference type="Pfam" id="PF13966"/>
    </source>
</evidence>
<comment type="caution">
    <text evidence="2">The sequence shown here is derived from an EMBL/GenBank/DDBJ whole genome shotgun (WGS) entry which is preliminary data.</text>
</comment>
<dbReference type="Pfam" id="PF13966">
    <property type="entry name" value="zf-RVT"/>
    <property type="match status" value="1"/>
</dbReference>
<sequence>MVILNRLLTWDRLLAFAISIDTCCFFCMDSIERLDHIFFECSFSRKVW</sequence>
<keyword evidence="3" id="KW-1185">Reference proteome</keyword>
<name>A0A7J9IMU1_9ROSI</name>